<dbReference type="InterPro" id="IPR057244">
    <property type="entry name" value="GAIN_B"/>
</dbReference>
<organism evidence="9 10">
    <name type="scientific">Esox lucius</name>
    <name type="common">Northern pike</name>
    <dbReference type="NCBI Taxonomy" id="8010"/>
    <lineage>
        <taxon>Eukaryota</taxon>
        <taxon>Metazoa</taxon>
        <taxon>Chordata</taxon>
        <taxon>Craniata</taxon>
        <taxon>Vertebrata</taxon>
        <taxon>Euteleostomi</taxon>
        <taxon>Actinopterygii</taxon>
        <taxon>Neopterygii</taxon>
        <taxon>Teleostei</taxon>
        <taxon>Protacanthopterygii</taxon>
        <taxon>Esociformes</taxon>
        <taxon>Esocidae</taxon>
        <taxon>Esox</taxon>
    </lineage>
</organism>
<evidence type="ECO:0000313" key="10">
    <source>
        <dbReference type="Proteomes" id="UP000265140"/>
    </source>
</evidence>
<feature type="transmembrane region" description="Helical" evidence="6">
    <location>
        <begin position="385"/>
        <end position="409"/>
    </location>
</feature>
<keyword evidence="2 6" id="KW-0812">Transmembrane</keyword>
<keyword evidence="4 6" id="KW-0472">Membrane</keyword>
<comment type="subcellular location">
    <subcellularLocation>
        <location evidence="1">Membrane</location>
        <topology evidence="1">Multi-pass membrane protein</topology>
    </subcellularLocation>
</comment>
<reference evidence="9" key="3">
    <citation type="submission" date="2025-09" db="UniProtKB">
        <authorList>
            <consortium name="Ensembl"/>
        </authorList>
    </citation>
    <scope>IDENTIFICATION</scope>
</reference>
<evidence type="ECO:0000313" key="9">
    <source>
        <dbReference type="Ensembl" id="ENSELUP00000086716.1"/>
    </source>
</evidence>
<feature type="transmembrane region" description="Helical" evidence="6">
    <location>
        <begin position="446"/>
        <end position="463"/>
    </location>
</feature>
<dbReference type="PROSITE" id="PS50221">
    <property type="entry name" value="GAIN_B"/>
    <property type="match status" value="1"/>
</dbReference>
<evidence type="ECO:0000259" key="8">
    <source>
        <dbReference type="PROSITE" id="PS50261"/>
    </source>
</evidence>
<dbReference type="GO" id="GO:0007189">
    <property type="term" value="P:adenylate cyclase-activating G protein-coupled receptor signaling pathway"/>
    <property type="evidence" value="ECO:0007669"/>
    <property type="project" value="TreeGrafter"/>
</dbReference>
<dbReference type="GeneTree" id="ENSGT00940000154285"/>
<dbReference type="GO" id="GO:0005886">
    <property type="term" value="C:plasma membrane"/>
    <property type="evidence" value="ECO:0007669"/>
    <property type="project" value="TreeGrafter"/>
</dbReference>
<proteinExistence type="predicted"/>
<dbReference type="PRINTS" id="PR00249">
    <property type="entry name" value="GPCRSECRETIN"/>
</dbReference>
<evidence type="ECO:0000256" key="3">
    <source>
        <dbReference type="ARBA" id="ARBA00022989"/>
    </source>
</evidence>
<dbReference type="InterPro" id="IPR017981">
    <property type="entry name" value="GPCR_2-like_7TM"/>
</dbReference>
<dbReference type="PANTHER" id="PTHR12011:SF454">
    <property type="entry name" value="ADHESION G-PROTEIN COUPLED RECEPTOR G5-LIKE"/>
    <property type="match status" value="1"/>
</dbReference>
<dbReference type="Gene3D" id="2.60.220.50">
    <property type="match status" value="1"/>
</dbReference>
<name>A0AAY5KD89_ESOLU</name>
<dbReference type="Pfam" id="PF01825">
    <property type="entry name" value="GPS"/>
    <property type="match status" value="1"/>
</dbReference>
<feature type="transmembrane region" description="Helical" evidence="6">
    <location>
        <begin position="594"/>
        <end position="615"/>
    </location>
</feature>
<dbReference type="Proteomes" id="UP000265140">
    <property type="component" value="Chromosome 2"/>
</dbReference>
<reference evidence="9 10" key="1">
    <citation type="submission" date="2020-02" db="EMBL/GenBank/DDBJ databases">
        <title>Esox lucius (northern pike) genome, fEsoLuc1, primary haplotype.</title>
        <authorList>
            <person name="Myers G."/>
            <person name="Karagic N."/>
            <person name="Meyer A."/>
            <person name="Pippel M."/>
            <person name="Reichard M."/>
            <person name="Winkler S."/>
            <person name="Tracey A."/>
            <person name="Sims Y."/>
            <person name="Howe K."/>
            <person name="Rhie A."/>
            <person name="Formenti G."/>
            <person name="Durbin R."/>
            <person name="Fedrigo O."/>
            <person name="Jarvis E.D."/>
        </authorList>
    </citation>
    <scope>NUCLEOTIDE SEQUENCE [LARGE SCALE GENOMIC DNA]</scope>
</reference>
<dbReference type="GO" id="GO:0007166">
    <property type="term" value="P:cell surface receptor signaling pathway"/>
    <property type="evidence" value="ECO:0007669"/>
    <property type="project" value="InterPro"/>
</dbReference>
<evidence type="ECO:0000256" key="1">
    <source>
        <dbReference type="ARBA" id="ARBA00004141"/>
    </source>
</evidence>
<keyword evidence="10" id="KW-1185">Reference proteome</keyword>
<evidence type="ECO:0000256" key="6">
    <source>
        <dbReference type="SAM" id="Phobius"/>
    </source>
</evidence>
<accession>A0AAY5KD89</accession>
<dbReference type="InterPro" id="IPR000832">
    <property type="entry name" value="GPCR_2_secretin-like"/>
</dbReference>
<protein>
    <submittedName>
        <fullName evidence="9">Uncharacterized protein</fullName>
    </submittedName>
</protein>
<evidence type="ECO:0000256" key="5">
    <source>
        <dbReference type="ARBA" id="ARBA00023157"/>
    </source>
</evidence>
<evidence type="ECO:0000256" key="2">
    <source>
        <dbReference type="ARBA" id="ARBA00022692"/>
    </source>
</evidence>
<reference evidence="9" key="2">
    <citation type="submission" date="2025-08" db="UniProtKB">
        <authorList>
            <consortium name="Ensembl"/>
        </authorList>
    </citation>
    <scope>IDENTIFICATION</scope>
</reference>
<dbReference type="PROSITE" id="PS50261">
    <property type="entry name" value="G_PROTEIN_RECEP_F2_4"/>
    <property type="match status" value="1"/>
</dbReference>
<evidence type="ECO:0000259" key="7">
    <source>
        <dbReference type="PROSITE" id="PS50221"/>
    </source>
</evidence>
<feature type="transmembrane region" description="Helical" evidence="6">
    <location>
        <begin position="621"/>
        <end position="641"/>
    </location>
</feature>
<dbReference type="PANTHER" id="PTHR12011">
    <property type="entry name" value="ADHESION G-PROTEIN COUPLED RECEPTOR"/>
    <property type="match status" value="1"/>
</dbReference>
<feature type="transmembrane region" description="Helical" evidence="6">
    <location>
        <begin position="421"/>
        <end position="439"/>
    </location>
</feature>
<feature type="transmembrane region" description="Helical" evidence="6">
    <location>
        <begin position="496"/>
        <end position="514"/>
    </location>
</feature>
<dbReference type="InterPro" id="IPR046338">
    <property type="entry name" value="GAIN_dom_sf"/>
</dbReference>
<dbReference type="InterPro" id="IPR000203">
    <property type="entry name" value="GPS"/>
</dbReference>
<keyword evidence="3 6" id="KW-1133">Transmembrane helix</keyword>
<feature type="domain" description="GAIN-B" evidence="7">
    <location>
        <begin position="223"/>
        <end position="378"/>
    </location>
</feature>
<sequence length="681" mass="76048">MFSCMGSVGIKEYLYSFVIPTFHSTILKKATMFPLHLLLLISGPLANNFSNSDNTLYINISTGDIWMKISSQSFNIVIQDSANAYFASHWMSHESYAECTKMNLTSENLTVSMNVPISVVTNTTDKLVFNFYSSMCQITNCTVTAIGALLNAIEDHPNGLEDLRRIVNMQNMCPQLFTDNKVMKMLYIGVERNIIQNIMNNSFSGDSVSYNLQDLSMTVDNLTNLTSANGNIIQIKAPEILIHNGTYIPETWIPTDAFQGIAEDQRKVSVVIYKPSNQFVFNNTVLITPVMRIEALGGILKNLNNPLMMKFQLLDPDSTSVNYSASCQYFNEYGNVSISNNVFWETDGCQTKINGNLVECSCNHATPFAVLLIPNMPYDDNNWQILSYITYIGCGLSAFFTALSLITYVFTRNRSVDHANAIHISLSGALFLLNSFFILNEWVASLGINGVCIFIAVAIHYSLLSSFTWMAIEAVHLYILLVKVFNIYYRHYMVKLSVIGWGVPGVVVGISLAFQNTQHFYGSTVTTLANSNKTNTICWITNITFFYGVNLGYFTFTFVMNSGILLTVTTRICQLKCLDNKHKAGKGSLVFKDVCTVLGLTCLLGVTWGLAFLSIGYYNLVILYLFTIFNSLQGFFIFLWICGSVRKERELAAKTKSTAVAMNTSVAKSKEGFSEGNNPYQ</sequence>
<feature type="transmembrane region" description="Helical" evidence="6">
    <location>
        <begin position="551"/>
        <end position="573"/>
    </location>
</feature>
<dbReference type="Ensembl" id="ENSELUT00000096365.1">
    <property type="protein sequence ID" value="ENSELUP00000086716.1"/>
    <property type="gene ID" value="ENSELUG00000039480.1"/>
</dbReference>
<feature type="domain" description="G-protein coupled receptors family 2 profile 2" evidence="8">
    <location>
        <begin position="386"/>
        <end position="645"/>
    </location>
</feature>
<dbReference type="Pfam" id="PF00002">
    <property type="entry name" value="7tm_2"/>
    <property type="match status" value="1"/>
</dbReference>
<evidence type="ECO:0000256" key="4">
    <source>
        <dbReference type="ARBA" id="ARBA00023136"/>
    </source>
</evidence>
<dbReference type="Gene3D" id="1.20.1070.10">
    <property type="entry name" value="Rhodopsin 7-helix transmembrane proteins"/>
    <property type="match status" value="1"/>
</dbReference>
<keyword evidence="5" id="KW-1015">Disulfide bond</keyword>
<dbReference type="GO" id="GO:0004930">
    <property type="term" value="F:G protein-coupled receptor activity"/>
    <property type="evidence" value="ECO:0007669"/>
    <property type="project" value="InterPro"/>
</dbReference>
<dbReference type="AlphaFoldDB" id="A0AAY5KD89"/>